<evidence type="ECO:0000259" key="4">
    <source>
        <dbReference type="Pfam" id="PF00135"/>
    </source>
</evidence>
<keyword evidence="6" id="KW-1185">Reference proteome</keyword>
<dbReference type="PROSITE" id="PS00941">
    <property type="entry name" value="CARBOXYLESTERASE_B_2"/>
    <property type="match status" value="1"/>
</dbReference>
<evidence type="ECO:0000313" key="6">
    <source>
        <dbReference type="Proteomes" id="UP000243723"/>
    </source>
</evidence>
<protein>
    <recommendedName>
        <fullName evidence="3">Carboxylic ester hydrolase</fullName>
        <ecNumber evidence="3">3.1.1.-</ecNumber>
    </recommendedName>
</protein>
<dbReference type="Pfam" id="PF00135">
    <property type="entry name" value="COesterase"/>
    <property type="match status" value="1"/>
</dbReference>
<dbReference type="PROSITE" id="PS00122">
    <property type="entry name" value="CARBOXYLESTERASE_B_1"/>
    <property type="match status" value="1"/>
</dbReference>
<evidence type="ECO:0000256" key="3">
    <source>
        <dbReference type="RuleBase" id="RU361235"/>
    </source>
</evidence>
<evidence type="ECO:0000256" key="2">
    <source>
        <dbReference type="ARBA" id="ARBA00022801"/>
    </source>
</evidence>
<accession>A0A2P8A0M8</accession>
<dbReference type="InterPro" id="IPR019819">
    <property type="entry name" value="Carboxylesterase_B_CS"/>
</dbReference>
<dbReference type="Gene3D" id="3.40.50.1820">
    <property type="entry name" value="alpha/beta hydrolase"/>
    <property type="match status" value="1"/>
</dbReference>
<proteinExistence type="inferred from homology"/>
<name>A0A2P8A0M8_9PEZI</name>
<gene>
    <name evidence="5" type="ORF">B9Z65_7835</name>
</gene>
<dbReference type="Proteomes" id="UP000243723">
    <property type="component" value="Unassembled WGS sequence"/>
</dbReference>
<organism evidence="5 6">
    <name type="scientific">Elsinoe australis</name>
    <dbReference type="NCBI Taxonomy" id="40998"/>
    <lineage>
        <taxon>Eukaryota</taxon>
        <taxon>Fungi</taxon>
        <taxon>Dikarya</taxon>
        <taxon>Ascomycota</taxon>
        <taxon>Pezizomycotina</taxon>
        <taxon>Dothideomycetes</taxon>
        <taxon>Dothideomycetidae</taxon>
        <taxon>Myriangiales</taxon>
        <taxon>Elsinoaceae</taxon>
        <taxon>Elsinoe</taxon>
    </lineage>
</organism>
<dbReference type="PANTHER" id="PTHR43918:SF4">
    <property type="entry name" value="CARBOXYLIC ESTER HYDROLASE"/>
    <property type="match status" value="1"/>
</dbReference>
<keyword evidence="2 3" id="KW-0378">Hydrolase</keyword>
<dbReference type="EC" id="3.1.1.-" evidence="3"/>
<keyword evidence="3" id="KW-0732">Signal</keyword>
<dbReference type="InterPro" id="IPR019826">
    <property type="entry name" value="Carboxylesterase_B_AS"/>
</dbReference>
<dbReference type="GO" id="GO:0052689">
    <property type="term" value="F:carboxylic ester hydrolase activity"/>
    <property type="evidence" value="ECO:0007669"/>
    <property type="project" value="TreeGrafter"/>
</dbReference>
<dbReference type="EMBL" id="NHZQ01000087">
    <property type="protein sequence ID" value="PSK54029.1"/>
    <property type="molecule type" value="Genomic_DNA"/>
</dbReference>
<dbReference type="OrthoDB" id="408631at2759"/>
<dbReference type="AlphaFoldDB" id="A0A2P8A0M8"/>
<dbReference type="SUPFAM" id="SSF53474">
    <property type="entry name" value="alpha/beta-Hydrolases"/>
    <property type="match status" value="1"/>
</dbReference>
<comment type="caution">
    <text evidence="5">The sequence shown here is derived from an EMBL/GenBank/DDBJ whole genome shotgun (WGS) entry which is preliminary data.</text>
</comment>
<comment type="similarity">
    <text evidence="1 3">Belongs to the type-B carboxylesterase/lipase family.</text>
</comment>
<evidence type="ECO:0000256" key="1">
    <source>
        <dbReference type="ARBA" id="ARBA00005964"/>
    </source>
</evidence>
<feature type="signal peptide" evidence="3">
    <location>
        <begin position="1"/>
        <end position="19"/>
    </location>
</feature>
<feature type="chain" id="PRO_5015021671" description="Carboxylic ester hydrolase" evidence="3">
    <location>
        <begin position="20"/>
        <end position="552"/>
    </location>
</feature>
<dbReference type="STRING" id="40998.A0A2P8A0M8"/>
<dbReference type="PANTHER" id="PTHR43918">
    <property type="entry name" value="ACETYLCHOLINESTERASE"/>
    <property type="match status" value="1"/>
</dbReference>
<reference evidence="5 6" key="1">
    <citation type="submission" date="2017-05" db="EMBL/GenBank/DDBJ databases">
        <title>Draft genome sequence of Elsinoe australis.</title>
        <authorList>
            <person name="Cheng Q."/>
        </authorList>
    </citation>
    <scope>NUCLEOTIDE SEQUENCE [LARGE SCALE GENOMIC DNA]</scope>
    <source>
        <strain evidence="5 6">NL1</strain>
    </source>
</reference>
<dbReference type="InterPro" id="IPR050654">
    <property type="entry name" value="AChE-related_enzymes"/>
</dbReference>
<sequence length="552" mass="59967">MRFAKGLLALAPLPGVLCAAPTAQVKNGTVQGIYSEPWNQDQFLGIPYAQPPLGSLRFRRPQSLNTSYDGVLDASRYGYSCYQFNSNFNLSEDCLTLNVVRPAGYENRTLPVLVWIYGGGLTVGSTADPQYNISGIVNTSTTTDNPFIGVSINYRLGVWGFLAAPTVLAEGGSNAGLLDQRLALQWVQENIAAFGGDPSRVTVWGESAGAQSIGLHLHSYGGRDDGLFSAAILESGGPVGTNLSPLPFYNVAYENLTRTVGCPTTWTSQASLDCLRNVSSDQLYATRYTVVWNPIVDGDFLTDYPSNLGRAGKFIHVPLLTGANTDEGISFNIRGINTDEQLFGNLTFWRNYALTPPSIRRILELYPNNPSIGIPYADKSNTTYPNYGLQYRRSGSIGGDIVIIAQRRKTAEQFVNNSITDVYSYRFDVPLWNATAPIGSKHFDNVVFSFQNISGALGPLPKYQSYKDLSLSIGKAYANFVGTHNPNGLTIGNGEYGNSTSSNSTGLPTWPKYTIEGPTNMVLNSNGSFVEPDTFRAEGIAFINSISRELLA</sequence>
<dbReference type="InterPro" id="IPR002018">
    <property type="entry name" value="CarbesteraseB"/>
</dbReference>
<feature type="domain" description="Carboxylesterase type B" evidence="4">
    <location>
        <begin position="21"/>
        <end position="526"/>
    </location>
</feature>
<dbReference type="InterPro" id="IPR029058">
    <property type="entry name" value="AB_hydrolase_fold"/>
</dbReference>
<evidence type="ECO:0000313" key="5">
    <source>
        <dbReference type="EMBL" id="PSK54029.1"/>
    </source>
</evidence>